<evidence type="ECO:0000256" key="9">
    <source>
        <dbReference type="ARBA" id="ARBA00023136"/>
    </source>
</evidence>
<protein>
    <submittedName>
        <fullName evidence="15">Haemagglutinin</fullName>
    </submittedName>
</protein>
<dbReference type="InterPro" id="IPR045584">
    <property type="entry name" value="Pilin-like"/>
</dbReference>
<feature type="domain" description="Trimeric autotransporter adhesin YadA-like head" evidence="13">
    <location>
        <begin position="459"/>
        <end position="482"/>
    </location>
</feature>
<dbReference type="PANTHER" id="PTHR24637:SF421">
    <property type="entry name" value="CUTICLE COLLAGEN DPY-2"/>
    <property type="match status" value="1"/>
</dbReference>
<dbReference type="Proteomes" id="UP000254232">
    <property type="component" value="Unassembled WGS sequence"/>
</dbReference>
<dbReference type="CDD" id="cd12820">
    <property type="entry name" value="LbR_YadA-like"/>
    <property type="match status" value="3"/>
</dbReference>
<feature type="domain" description="Trimeric autotransporter adhesin YadA-like stalk" evidence="14">
    <location>
        <begin position="1424"/>
        <end position="1456"/>
    </location>
</feature>
<keyword evidence="5" id="KW-1134">Transmembrane beta strand</keyword>
<evidence type="ECO:0000313" key="16">
    <source>
        <dbReference type="Proteomes" id="UP000254232"/>
    </source>
</evidence>
<dbReference type="InterPro" id="IPR005594">
    <property type="entry name" value="YadA_C"/>
</dbReference>
<dbReference type="SUPFAM" id="SSF101967">
    <property type="entry name" value="Adhesin YadA, collagen-binding domain"/>
    <property type="match status" value="4"/>
</dbReference>
<sequence>MVALNIKENEADNINCVSLHGVAIGYMSQVNSANAGVAIGYQALAVGGPNSVAVGAQATANGEQATAFGSFAKAKRQATALGNDVLAYGNSSIAIGNDDIVDARYQDKLPIDTIRNIFGALYGSDGFYSQQTFDNKYISNGSDMRIYSPTYAAKLGAIAIGSRAIAGGEVSTSVGSLSFALADRSTAMGIRTFVAQDAVGGTAIGEQSRVFAPNSIAMGNYTESAAQGSFSYGYNAKAIGQGALAFGYDSAAGAKINGEQYIKLLGFTRGLHALDLFKADGSIDDEKVKQFYAGVDTLIKGGDVNGTQFGGVAQMFTDETLFEKDKSKEYLNIGGKSIYKTSTSTSTFNSSDAAENSFAMGRYAFALRSNAMAFGYSTIADAQSSLAIGSFAHTDYTADNSIAFGVNTYAAGRNNFVAGYSSRSYANDSMALGVGSYIGQRSANSTAIGKVAKVKEDTTNGMAIGNYSEASINNSVALGVNSKTDYKPGDLDQPGWVAKGAIAIPTSAATGLISVGAINNERRITNVASGYADTDAANVAQLRTIDEKFDNRIDSLENGGGVQYQSIDKSNTAGEAAKLGRTLNEVKDYQQYIILEKQWIGFKAREILNGEQVNEASLQAMKDKADKLNEGGRFDSLSSELKALEQSLLAEAKGIDKAKYDDYVSRLTTAFDSDSTRLPNNLTAEQIANLKKGTNYDNDGAQGADSIAFGWKAKTNASGKNAIALGVEAGGENGVSGEDGIAIGTKSKVSGNASIAMGKDNNVSGNNSIAVGTALSIAGNNAGAFGDPSTINYDNSYSVGNNNTIGTATTTETEKGSFVVGNNVEVSADNVFVLGSGESSDNKLKASQANSVYLGAQSNVVTTGSAGATDKYEEATIGGQTFGKFAGSTPVGVVTVGNDNQTRRVQGVAAGLIAENSTDAINGSQLFATNTNLTNLAEKIGLNGKPINGVDGASGADGKTVAGQDGTAGAEGAQGVPGADGTDGLQGPAGRDGLNDTTLVNKVQSLRDGVAGTVVYTDTNGKRVLAENGKYYSADIVSGKVKANNGLWYDASKVNPDGTLKDANDTSGKTLAELGTAIGSDKVMLSAVNPDGKTATPVTLANIASVLNIPVATQVTSVEQAKGFIGTPAVDGKAASGLYALSGANLNRAVTAADLQALGLAGITFTANSGIDVNTAIGGTFKILGDGLGENGANKYIQTQTATGGVNIQLVDALKTKLDNLPEDVNSSLAGKANVALDNITNDGRKVIADTIVVQEDASKESSALSVTSTSDSSGKKTVNIALDNDKIKEIAGTDQLEQNYAKADASNITSENGNQQKWRNALGAMTFSGDAGEQQAKKLGEALKVYGGKTEASDLSSNNIGVTAGSEGLLVQLAKNLTGLTSAQFTDNGTTTTINGSGVTIQPSTSGSTVRLTQNGLDNGGQRIQNVADATENGDAVNKGQVESMVSTATTTITKDLTDKGFKVAGDQGSEQTIKLGTTLNVKGAESGKRITTTAGTDGLSIDLSQDVKDKLDKIPDEGLVSANQSLKLTAKDNTATDPQSFDQQGGLNFTVSGDGSIDTVASGSTVTVKVAEKGITTTHLADKAVTTAKLADNAVTTAQILNGTILEEDLAETLKQKINAGGELSDNTIKLTTNNSATDTQALSKAEIAFGINGDGTDIKTDASGNTVTISLNKATSVTNDATEGKKAVSSSAVYEAVKGAKTKVAIADDSSKLLSISKTENDDLSANSYTLSLNKEGVANSLAGDFAKVDASNLNEGNVTAWKEKLGIDDLASSVSGITFKGAASGSTDAVVGLNKTLDVSGTDIEAKTAAASDGTNAKLELSLSQAVKEKLNQIDTTKGVATADQTIELTADNSTKTGTQRLDKDGGISFAIGGEGAIETNASNGKVTVKVKNSGITEAMLANNAVTTDKIKDASVTGAKIAEGTIAKSKLDQAVSKEISDATALLDNTITLSGNSGSTTAKRLDSPTIAFNIKGADSGDITTTASASDVTLTLNKATAITNTGNDANRVVTSSAVYSALAAAKPAVVKGEAAQGDTNLLDIVGTKSDGINGDTFKLSLSKKNLVTALQDDFVSAVNGAGIAVFDGKTTPNKKAVNLGEGIQLLGDGYVNAAFDTNEYAYTEDGKQHKAPILKFGVSEQVKTAIDKLNNGEALSGVTFNYKANGDGSDGKVGSVNGETGFDFRGDGSPTSTNKNILISVEPTKQEKAGVIDFSLAEDLRDVKSIGSGSKDASGTEARLSFNSKNGDTAANITASNVKLTGLADGDISKTSSDAITGKQIFSIVGTNNSEHGTIADRLNDLESGLRGTVVYTYKDGNKLVKVTNATGASEFYKETDVAGKHYYNGQWYEATAWNDAEGKPTENATATTVNGVTTDNILLSLVSAKDGATTTPITLANLESVFGKLSGTDEEKTRDAQTKVAALLKGDEYRLDRAATVADIQVLAQAGLSFSGNDTNDPIHKALGQSLSIQGKSDASYNKTDYSSDNLVTHNDNGTLRIAMKTKPTFQGLSLQNGTDPAINLTPGKTNDGSSTLLALSDANNKDVEIKGVAAGTDPNSAVNKAQLDVVANAVGLNGENGINGVDGANGPSGQDGLNGQSLANKVQALRDGLAGTVVYTDAKGVRVMSEDGKYYYPETLTKDMKKANDGLWYAASNVKADGTVTEAGKNSGKKLSELDGADSHKLDASDVILSAVNATGNTTTPISVSNLASVLGAIPTTATTSEAKFSDAKAKVGALLAADKDKEPEQQTKVDLDRAATAADLQVLAQAGLAFQGNDEAVVNRALSQTLSIKGEGVTKDNYAAFQSASGNIVVGKDTSEGTLVVKLAKDLNNIHSIGAGAMTNADAARITFTDKSGTMTAPEISVNNAKLKQVADGEISASSQEAINGRQLNTSVSSVATVLGEGFSNKDGSISYTGEKGIGGTGQNTVAGAISALNTSVSNTGITFKAEGPANAQTTTKTLGQTLEFVTEDSATDTSFKGENIATAIKDGKVNIALKQASAQDVKDGKGGLVTSDVLKEYVTDQVGTGQLAYKASGEDPTKHVALNTGLTFAASDTNGSGTTNLTASTADNGVVNYKLNDVLTGITSISGEGGNDLAAKLSFIKGVAQSGDTPAQAPQISVNNAKITNVANGVDDSDAVNMSQLSAVKKSITDLQTASNSASIAYKVTDSKGVSSDGGKTPLTTGFNFTSLSDNIEISKGADNGGQIKFNLKDQLTGISSIQGPKTSSTPLLITLGEGILTLSGSGTKNGAQIKGVLKGVDDTDAVNMAQLKTMATTVGAKVGSDGEITAPTFDTAVKGSGTNNTAPESLKDAVDDLITANNKGLTFSDGKNPTTKYFGDTLVAKSADLSDTAYKGKNLKTEVKDGNLLLAMKDKPEFAALALKAGNNAPTINLTPNTDANKPAISLSSGTDGNSKDVVLNGIAAGTADNSAVNLAQLNNLRNLIGVGKDGSNGVNGVDGKNGTPAIGQQGVPGKDGQSLVGPAGQDGLNGTTVINKVQALRDGVAGTMVYTDTAGNRLIAENGTFYKTDLVDNYAKANDGLWYAKDKVKADGSVATDVAGQGKSLKELATLAGNEDLIAKSDEVILSAVNADGRTTKPITIANLKDNLVVAEVTPEEQANAENLAKAANGGKDLTDEQKAAVAKALKDQKVNATVASLLANTNTNANELSRAVTLRDLQTVAQAGLSFAGNDSNNPIHQALGTTLLIQGKSGATYSEAVYSADNLITRNDKGTLRIEMKKTPTFDGIILDGKGQDGKDGKDGYIGVDAEGNVVVKNGVDGLAGKDGKDGVDGASKVLTEGSVNASAQLTYKAEGQGYTDKDGQKVDKPTVSLADGLNFKGDSNIKTAVNANGEVDITLNKDLTVDSIGGGEGKGKLSFEANNTINANNSRITGIADGKNRGDAVNKGQMDDAIGAVNTNINNIKNEVVNKGMNFATSNDDGKTKSTQTAKLGDTVVVKAGANVDVSEVNKEAEGTFSYTISVKGIPMTYVDADGKPLVQVGDDFYHLQENGAVNFASTATPAGVKVVKDTTKLNDKAVANDQLSTVDVANGEIKNGSQQAVTGGQVADLLGVTVDKDGKVKDGKSGENGIGGTGKNTVSEAISETVKIAKSGNTEVKAGKNVIVTKGTGTNGTTAYTVSMDTSNLEVEKLILGKGDNKTTISVVNQSQYQGSEKAIDVGGTRITNVKDGIDPTDAVNVGQMNKLANATSKAINNVNRRVDHLTQESRAGIAGAMATAGLQQATERGRTTVSVGSAVFKGESAVALGLSKLSDSGKVGIRISGMTTSNGDTGGSVSVGYTW</sequence>
<comment type="similarity">
    <text evidence="3">Belongs to the autotransporter-2 (AT-2) (TC 1.B.40) family.</text>
</comment>
<keyword evidence="9" id="KW-0472">Membrane</keyword>
<dbReference type="InterPro" id="IPR008635">
    <property type="entry name" value="Coiled_stalk_dom"/>
</dbReference>
<dbReference type="InterPro" id="IPR008640">
    <property type="entry name" value="Adhesin_Head_dom"/>
</dbReference>
<comment type="subcellular location">
    <subcellularLocation>
        <location evidence="2">Cell outer membrane</location>
    </subcellularLocation>
    <subcellularLocation>
        <location evidence="1">Cell surface</location>
    </subcellularLocation>
</comment>
<feature type="domain" description="Trimeric autotransporter adhesin YadA-like head" evidence="13">
    <location>
        <begin position="48"/>
        <end position="72"/>
    </location>
</feature>
<dbReference type="SUPFAM" id="SSF54523">
    <property type="entry name" value="Pili subunits"/>
    <property type="match status" value="1"/>
</dbReference>
<feature type="domain" description="Trimeric autotransporter adhesin YadA-like stalk" evidence="14">
    <location>
        <begin position="2261"/>
        <end position="2293"/>
    </location>
</feature>
<evidence type="ECO:0000259" key="14">
    <source>
        <dbReference type="Pfam" id="PF05662"/>
    </source>
</evidence>
<evidence type="ECO:0000256" key="5">
    <source>
        <dbReference type="ARBA" id="ARBA00022452"/>
    </source>
</evidence>
<feature type="domain" description="Trimeric autotransporter adhesin YadA-like stalk" evidence="14">
    <location>
        <begin position="904"/>
        <end position="946"/>
    </location>
</feature>
<evidence type="ECO:0000256" key="11">
    <source>
        <dbReference type="SAM" id="MobiDB-lite"/>
    </source>
</evidence>
<dbReference type="Gene3D" id="6.10.250.2040">
    <property type="match status" value="2"/>
</dbReference>
<evidence type="ECO:0000256" key="6">
    <source>
        <dbReference type="ARBA" id="ARBA00022692"/>
    </source>
</evidence>
<evidence type="ECO:0000259" key="12">
    <source>
        <dbReference type="Pfam" id="PF03895"/>
    </source>
</evidence>
<dbReference type="Gene3D" id="2.20.70.140">
    <property type="match status" value="1"/>
</dbReference>
<evidence type="ECO:0000256" key="3">
    <source>
        <dbReference type="ARBA" id="ARBA00005848"/>
    </source>
</evidence>
<accession>A0A377H918</accession>
<feature type="domain" description="Trimeric autotransporter adhesin YadA-like stalk" evidence="14">
    <location>
        <begin position="3894"/>
        <end position="3933"/>
    </location>
</feature>
<evidence type="ECO:0000259" key="13">
    <source>
        <dbReference type="Pfam" id="PF05658"/>
    </source>
</evidence>
<feature type="domain" description="Trimeric autotransporter adhesin YadA-like stalk" evidence="14">
    <location>
        <begin position="4186"/>
        <end position="4222"/>
    </location>
</feature>
<keyword evidence="10" id="KW-0998">Cell outer membrane</keyword>
<keyword evidence="4" id="KW-0813">Transport</keyword>
<dbReference type="Gene3D" id="2.150.10.10">
    <property type="entry name" value="Serralysin-like metalloprotease, C-terminal"/>
    <property type="match status" value="5"/>
</dbReference>
<keyword evidence="7" id="KW-0732">Signal</keyword>
<feature type="domain" description="Trimeric autotransporter adhesin YadA-like stalk" evidence="14">
    <location>
        <begin position="2549"/>
        <end position="2589"/>
    </location>
</feature>
<feature type="domain" description="Trimeric autotransporter adhesin YadA-like stalk" evidence="14">
    <location>
        <begin position="523"/>
        <end position="559"/>
    </location>
</feature>
<dbReference type="Pfam" id="PF05658">
    <property type="entry name" value="YadA_head"/>
    <property type="match status" value="6"/>
</dbReference>
<keyword evidence="8" id="KW-0653">Protein transport</keyword>
<feature type="domain" description="Trimeric autotransporter adhesin YadA-like stalk" evidence="14">
    <location>
        <begin position="3255"/>
        <end position="3288"/>
    </location>
</feature>
<feature type="domain" description="Trimeric autotransporter adhesin YadA-like C-terminal membrane anchor" evidence="12">
    <location>
        <begin position="4245"/>
        <end position="4304"/>
    </location>
</feature>
<evidence type="ECO:0000313" key="15">
    <source>
        <dbReference type="EMBL" id="STO38991.1"/>
    </source>
</evidence>
<dbReference type="Gene3D" id="3.30.1300.30">
    <property type="entry name" value="GSPII I/J protein-like"/>
    <property type="match status" value="1"/>
</dbReference>
<feature type="domain" description="Trimeric autotransporter adhesin YadA-like stalk" evidence="14">
    <location>
        <begin position="3128"/>
        <end position="3165"/>
    </location>
</feature>
<feature type="domain" description="Trimeric autotransporter adhesin YadA-like stalk" evidence="14">
    <location>
        <begin position="2873"/>
        <end position="2913"/>
    </location>
</feature>
<keyword evidence="6" id="KW-0812">Transmembrane</keyword>
<feature type="domain" description="Trimeric autotransporter adhesin YadA-like head" evidence="13">
    <location>
        <begin position="199"/>
        <end position="221"/>
    </location>
</feature>
<feature type="domain" description="Trimeric autotransporter adhesin YadA-like head" evidence="13">
    <location>
        <begin position="370"/>
        <end position="392"/>
    </location>
</feature>
<dbReference type="GO" id="GO:0015031">
    <property type="term" value="P:protein transport"/>
    <property type="evidence" value="ECO:0007669"/>
    <property type="project" value="UniProtKB-KW"/>
</dbReference>
<evidence type="ECO:0000256" key="10">
    <source>
        <dbReference type="ARBA" id="ARBA00023237"/>
    </source>
</evidence>
<name>A0A377H918_9PAST</name>
<feature type="region of interest" description="Disordered" evidence="11">
    <location>
        <begin position="955"/>
        <end position="996"/>
    </location>
</feature>
<feature type="domain" description="Trimeric autotransporter adhesin YadA-like head" evidence="13">
    <location>
        <begin position="701"/>
        <end position="728"/>
    </location>
</feature>
<dbReference type="InterPro" id="IPR011049">
    <property type="entry name" value="Serralysin-like_metalloprot_C"/>
</dbReference>
<evidence type="ECO:0000256" key="4">
    <source>
        <dbReference type="ARBA" id="ARBA00022448"/>
    </source>
</evidence>
<evidence type="ECO:0000256" key="1">
    <source>
        <dbReference type="ARBA" id="ARBA00004241"/>
    </source>
</evidence>
<feature type="domain" description="Trimeric autotransporter adhesin YadA-like head" evidence="13">
    <location>
        <begin position="736"/>
        <end position="759"/>
    </location>
</feature>
<gene>
    <name evidence="15" type="ORF">NCTC11413_02151</name>
</gene>
<dbReference type="Pfam" id="PF05662">
    <property type="entry name" value="YadA_stalk"/>
    <property type="match status" value="10"/>
</dbReference>
<organism evidence="15 16">
    <name type="scientific">Gallibacterium anatis</name>
    <dbReference type="NCBI Taxonomy" id="750"/>
    <lineage>
        <taxon>Bacteria</taxon>
        <taxon>Pseudomonadati</taxon>
        <taxon>Pseudomonadota</taxon>
        <taxon>Gammaproteobacteria</taxon>
        <taxon>Pasteurellales</taxon>
        <taxon>Pasteurellaceae</taxon>
        <taxon>Gallibacterium</taxon>
    </lineage>
</organism>
<dbReference type="Gene3D" id="1.20.5.170">
    <property type="match status" value="1"/>
</dbReference>
<dbReference type="EMBL" id="UGGZ01000001">
    <property type="protein sequence ID" value="STO38991.1"/>
    <property type="molecule type" value="Genomic_DNA"/>
</dbReference>
<dbReference type="GO" id="GO:0009279">
    <property type="term" value="C:cell outer membrane"/>
    <property type="evidence" value="ECO:0007669"/>
    <property type="project" value="UniProtKB-SubCell"/>
</dbReference>
<reference evidence="15 16" key="1">
    <citation type="submission" date="2018-06" db="EMBL/GenBank/DDBJ databases">
        <authorList>
            <consortium name="Pathogen Informatics"/>
            <person name="Doyle S."/>
        </authorList>
    </citation>
    <scope>NUCLEOTIDE SEQUENCE [LARGE SCALE GENOMIC DNA]</scope>
    <source>
        <strain evidence="15 16">NCTC11413</strain>
    </source>
</reference>
<dbReference type="GO" id="GO:0009986">
    <property type="term" value="C:cell surface"/>
    <property type="evidence" value="ECO:0007669"/>
    <property type="project" value="UniProtKB-SubCell"/>
</dbReference>
<dbReference type="Pfam" id="PF03895">
    <property type="entry name" value="YadA_anchor"/>
    <property type="match status" value="1"/>
</dbReference>
<evidence type="ECO:0000256" key="8">
    <source>
        <dbReference type="ARBA" id="ARBA00022927"/>
    </source>
</evidence>
<proteinExistence type="inferred from homology"/>
<evidence type="ECO:0000256" key="2">
    <source>
        <dbReference type="ARBA" id="ARBA00004442"/>
    </source>
</evidence>
<dbReference type="PANTHER" id="PTHR24637">
    <property type="entry name" value="COLLAGEN"/>
    <property type="match status" value="1"/>
</dbReference>
<evidence type="ECO:0000256" key="7">
    <source>
        <dbReference type="ARBA" id="ARBA00022729"/>
    </source>
</evidence>